<reference evidence="1 2" key="1">
    <citation type="submission" date="2021-06" db="EMBL/GenBank/DDBJ databases">
        <title>Caerostris extrusa draft genome.</title>
        <authorList>
            <person name="Kono N."/>
            <person name="Arakawa K."/>
        </authorList>
    </citation>
    <scope>NUCLEOTIDE SEQUENCE [LARGE SCALE GENOMIC DNA]</scope>
</reference>
<evidence type="ECO:0008006" key="3">
    <source>
        <dbReference type="Google" id="ProtNLM"/>
    </source>
</evidence>
<dbReference type="EMBL" id="BPLR01010084">
    <property type="protein sequence ID" value="GIY36758.1"/>
    <property type="molecule type" value="Genomic_DNA"/>
</dbReference>
<dbReference type="Proteomes" id="UP001054945">
    <property type="component" value="Unassembled WGS sequence"/>
</dbReference>
<comment type="caution">
    <text evidence="1">The sequence shown here is derived from an EMBL/GenBank/DDBJ whole genome shotgun (WGS) entry which is preliminary data.</text>
</comment>
<protein>
    <recommendedName>
        <fullName evidence="3">Secreted protein</fullName>
    </recommendedName>
</protein>
<name>A0AAV4SQS1_CAEEX</name>
<accession>A0AAV4SQS1</accession>
<sequence length="81" mass="9239">MICIPPHLQLNAPLLLHCLLFGNFTIELSEERERKGLFPNGRMIQCPLLTASQLVFDLTHCQLTSFDCQIRDKTSVRRQGA</sequence>
<evidence type="ECO:0000313" key="2">
    <source>
        <dbReference type="Proteomes" id="UP001054945"/>
    </source>
</evidence>
<gene>
    <name evidence="1" type="ORF">CEXT_552271</name>
</gene>
<keyword evidence="2" id="KW-1185">Reference proteome</keyword>
<dbReference type="AlphaFoldDB" id="A0AAV4SQS1"/>
<organism evidence="1 2">
    <name type="scientific">Caerostris extrusa</name>
    <name type="common">Bark spider</name>
    <name type="synonym">Caerostris bankana</name>
    <dbReference type="NCBI Taxonomy" id="172846"/>
    <lineage>
        <taxon>Eukaryota</taxon>
        <taxon>Metazoa</taxon>
        <taxon>Ecdysozoa</taxon>
        <taxon>Arthropoda</taxon>
        <taxon>Chelicerata</taxon>
        <taxon>Arachnida</taxon>
        <taxon>Araneae</taxon>
        <taxon>Araneomorphae</taxon>
        <taxon>Entelegynae</taxon>
        <taxon>Araneoidea</taxon>
        <taxon>Araneidae</taxon>
        <taxon>Caerostris</taxon>
    </lineage>
</organism>
<proteinExistence type="predicted"/>
<evidence type="ECO:0000313" key="1">
    <source>
        <dbReference type="EMBL" id="GIY36758.1"/>
    </source>
</evidence>